<reference evidence="9 10" key="1">
    <citation type="submission" date="2017-01" db="EMBL/GenBank/DDBJ databases">
        <authorList>
            <person name="Varghese N."/>
            <person name="Submissions S."/>
        </authorList>
    </citation>
    <scope>NUCLEOTIDE SEQUENCE [LARGE SCALE GENOMIC DNA]</scope>
    <source>
        <strain evidence="9 10">ATCC 35905</strain>
    </source>
</reference>
<feature type="transmembrane region" description="Helical" evidence="8">
    <location>
        <begin position="20"/>
        <end position="39"/>
    </location>
</feature>
<accession>A0A8G2CKI3</accession>
<keyword evidence="2" id="KW-1003">Cell membrane</keyword>
<feature type="transmembrane region" description="Helical" evidence="8">
    <location>
        <begin position="322"/>
        <end position="344"/>
    </location>
</feature>
<dbReference type="GO" id="GO:0010041">
    <property type="term" value="P:response to iron(III) ion"/>
    <property type="evidence" value="ECO:0007669"/>
    <property type="project" value="TreeGrafter"/>
</dbReference>
<gene>
    <name evidence="9" type="ORF">SAMN05421828_10945</name>
</gene>
<feature type="transmembrane region" description="Helical" evidence="8">
    <location>
        <begin position="179"/>
        <end position="197"/>
    </location>
</feature>
<feature type="transmembrane region" description="Helical" evidence="8">
    <location>
        <begin position="122"/>
        <end position="140"/>
    </location>
</feature>
<keyword evidence="4" id="KW-0808">Transferase</keyword>
<feature type="transmembrane region" description="Helical" evidence="8">
    <location>
        <begin position="146"/>
        <end position="167"/>
    </location>
</feature>
<keyword evidence="10" id="KW-1185">Reference proteome</keyword>
<evidence type="ECO:0000256" key="5">
    <source>
        <dbReference type="ARBA" id="ARBA00022692"/>
    </source>
</evidence>
<dbReference type="EMBL" id="FTNE01000009">
    <property type="protein sequence ID" value="SIQ77219.1"/>
    <property type="molecule type" value="Genomic_DNA"/>
</dbReference>
<evidence type="ECO:0000256" key="4">
    <source>
        <dbReference type="ARBA" id="ARBA00022679"/>
    </source>
</evidence>
<dbReference type="AlphaFoldDB" id="A0A8G2CKI3"/>
<evidence type="ECO:0000256" key="2">
    <source>
        <dbReference type="ARBA" id="ARBA00022475"/>
    </source>
</evidence>
<evidence type="ECO:0000313" key="9">
    <source>
        <dbReference type="EMBL" id="SIQ77219.1"/>
    </source>
</evidence>
<evidence type="ECO:0000313" key="10">
    <source>
        <dbReference type="Proteomes" id="UP000186308"/>
    </source>
</evidence>
<keyword evidence="3" id="KW-0328">Glycosyltransferase</keyword>
<evidence type="ECO:0000256" key="3">
    <source>
        <dbReference type="ARBA" id="ARBA00022676"/>
    </source>
</evidence>
<keyword evidence="7 8" id="KW-0472">Membrane</keyword>
<dbReference type="PANTHER" id="PTHR33908:SF3">
    <property type="entry name" value="UNDECAPRENYL PHOSPHATE-ALPHA-4-AMINO-4-DEOXY-L-ARABINOSE ARABINOSYL TRANSFERASE"/>
    <property type="match status" value="1"/>
</dbReference>
<keyword evidence="6 8" id="KW-1133">Transmembrane helix</keyword>
<evidence type="ECO:0000256" key="6">
    <source>
        <dbReference type="ARBA" id="ARBA00022989"/>
    </source>
</evidence>
<feature type="transmembrane region" description="Helical" evidence="8">
    <location>
        <begin position="377"/>
        <end position="395"/>
    </location>
</feature>
<comment type="caution">
    <text evidence="9">The sequence shown here is derived from an EMBL/GenBank/DDBJ whole genome shotgun (WGS) entry which is preliminary data.</text>
</comment>
<comment type="subcellular location">
    <subcellularLocation>
        <location evidence="1">Cell membrane</location>
        <topology evidence="1">Multi-pass membrane protein</topology>
    </subcellularLocation>
</comment>
<dbReference type="GO" id="GO:0005886">
    <property type="term" value="C:plasma membrane"/>
    <property type="evidence" value="ECO:0007669"/>
    <property type="project" value="UniProtKB-SubCell"/>
</dbReference>
<dbReference type="RefSeq" id="WP_029311061.1">
    <property type="nucleotide sequence ID" value="NZ_FTNE01000009.1"/>
</dbReference>
<feature type="transmembrane region" description="Helical" evidence="8">
    <location>
        <begin position="203"/>
        <end position="221"/>
    </location>
</feature>
<organism evidence="9 10">
    <name type="scientific">Acidiphilium rubrum</name>
    <dbReference type="NCBI Taxonomy" id="526"/>
    <lineage>
        <taxon>Bacteria</taxon>
        <taxon>Pseudomonadati</taxon>
        <taxon>Pseudomonadota</taxon>
        <taxon>Alphaproteobacteria</taxon>
        <taxon>Acetobacterales</taxon>
        <taxon>Acidocellaceae</taxon>
        <taxon>Acidiphilium</taxon>
    </lineage>
</organism>
<evidence type="ECO:0000256" key="8">
    <source>
        <dbReference type="SAM" id="Phobius"/>
    </source>
</evidence>
<feature type="transmembrane region" description="Helical" evidence="8">
    <location>
        <begin position="94"/>
        <end position="115"/>
    </location>
</feature>
<proteinExistence type="predicted"/>
<sequence>MIRSPSATASSAIAHHATMVSARLAGIGIFIAGLIARLYHLGTKPFWLDEIFTVQRSSLALPGVIANSLRHHHIPSFFLLEHAMIALGAGAGPAALRTIPAVAGAVNAVLVFAIAWKIGGRAAAVLAGLLMAFAPLQVGFSQEARSYTLMMTFILIGLDGLIGLALAPDAGGLRLRDRRAPRAAWAAYGLGTLAALWALGDAIPWLITANVAMAAAILPRVTARRRFLANWSLIQFAIIIAAAPGYIAMLQAVHDHVMRSFNWIPPLSARAGWADIASLYGLRDATMVTMRLLPTAYAALSALAFAFAALGVWHLRRQAAPLVVLIIAFLGLPLTLALISLIHPVLLPRYLLWSAAPFFILAGFGIEALAGRAQKPALVLATLLLLLNLTPYYHAETKPRWDKAAVLLESRMTAGDMLLVSDGAAPAMLAFERKSSDPNATPWQTTTHVKRAAKSLAAGHRVFAVYGPAGQGREPDQTIFFAKVAALGGTAAPIGAGKEITIEQIDPGSLGVVACSDSEAATALCQ</sequence>
<dbReference type="InterPro" id="IPR050297">
    <property type="entry name" value="LipidA_mod_glycosyltrf_83"/>
</dbReference>
<feature type="transmembrane region" description="Helical" evidence="8">
    <location>
        <begin position="350"/>
        <end position="370"/>
    </location>
</feature>
<evidence type="ECO:0000256" key="7">
    <source>
        <dbReference type="ARBA" id="ARBA00023136"/>
    </source>
</evidence>
<dbReference type="PANTHER" id="PTHR33908">
    <property type="entry name" value="MANNOSYLTRANSFERASE YKCB-RELATED"/>
    <property type="match status" value="1"/>
</dbReference>
<feature type="transmembrane region" description="Helical" evidence="8">
    <location>
        <begin position="296"/>
        <end position="315"/>
    </location>
</feature>
<feature type="transmembrane region" description="Helical" evidence="8">
    <location>
        <begin position="233"/>
        <end position="253"/>
    </location>
</feature>
<dbReference type="Proteomes" id="UP000186308">
    <property type="component" value="Unassembled WGS sequence"/>
</dbReference>
<dbReference type="GO" id="GO:0016763">
    <property type="term" value="F:pentosyltransferase activity"/>
    <property type="evidence" value="ECO:0007669"/>
    <property type="project" value="TreeGrafter"/>
</dbReference>
<dbReference type="GO" id="GO:0009103">
    <property type="term" value="P:lipopolysaccharide biosynthetic process"/>
    <property type="evidence" value="ECO:0007669"/>
    <property type="project" value="UniProtKB-ARBA"/>
</dbReference>
<protein>
    <recommendedName>
        <fullName evidence="11">Dolichyl-phosphate-mannose-protein mannosyltransferase</fullName>
    </recommendedName>
</protein>
<evidence type="ECO:0008006" key="11">
    <source>
        <dbReference type="Google" id="ProtNLM"/>
    </source>
</evidence>
<evidence type="ECO:0000256" key="1">
    <source>
        <dbReference type="ARBA" id="ARBA00004651"/>
    </source>
</evidence>
<keyword evidence="5 8" id="KW-0812">Transmembrane</keyword>
<name>A0A8G2CKI3_ACIRU</name>